<dbReference type="NCBIfam" id="TIGR00433">
    <property type="entry name" value="bioB"/>
    <property type="match status" value="1"/>
</dbReference>
<dbReference type="HAMAP" id="MF_01694">
    <property type="entry name" value="BioB"/>
    <property type="match status" value="1"/>
</dbReference>
<dbReference type="PIRSF" id="PIRSF001619">
    <property type="entry name" value="Biotin_synth"/>
    <property type="match status" value="1"/>
</dbReference>
<dbReference type="AlphaFoldDB" id="A0A6I6JI13"/>
<dbReference type="Gene3D" id="3.20.20.70">
    <property type="entry name" value="Aldolase class I"/>
    <property type="match status" value="1"/>
</dbReference>
<comment type="cofactor">
    <cofactor evidence="13 14">
        <name>[4Fe-4S] cluster</name>
        <dbReference type="ChEBI" id="CHEBI:49883"/>
    </cofactor>
    <text evidence="13 14">Binds 1 [4Fe-4S] cluster. The cluster is coordinated with 3 cysteines and an exchangeable S-adenosyl-L-methionine.</text>
</comment>
<evidence type="ECO:0000256" key="3">
    <source>
        <dbReference type="ARBA" id="ARBA00012236"/>
    </source>
</evidence>
<dbReference type="CDD" id="cd01335">
    <property type="entry name" value="Radical_SAM"/>
    <property type="match status" value="1"/>
</dbReference>
<evidence type="ECO:0000256" key="13">
    <source>
        <dbReference type="HAMAP-Rule" id="MF_01694"/>
    </source>
</evidence>
<dbReference type="PROSITE" id="PS51918">
    <property type="entry name" value="RADICAL_SAM"/>
    <property type="match status" value="1"/>
</dbReference>
<dbReference type="UniPathway" id="UPA00078">
    <property type="reaction ID" value="UER00162"/>
</dbReference>
<keyword evidence="10 13" id="KW-0408">Iron</keyword>
<comment type="pathway">
    <text evidence="1 13">Cofactor biosynthesis; biotin biosynthesis; biotin from 7,8-diaminononanoate: step 2/2.</text>
</comment>
<feature type="binding site" evidence="13 14">
    <location>
        <position position="199"/>
    </location>
    <ligand>
        <name>[2Fe-2S] cluster</name>
        <dbReference type="ChEBI" id="CHEBI:190135"/>
    </ligand>
</feature>
<feature type="binding site" evidence="13 14">
    <location>
        <position position="71"/>
    </location>
    <ligand>
        <name>[4Fe-4S] cluster</name>
        <dbReference type="ChEBI" id="CHEBI:49883"/>
        <note>4Fe-4S-S-AdoMet</note>
    </ligand>
</feature>
<comment type="caution">
    <text evidence="13">Lacks conserved residue(s) required for the propagation of feature annotation.</text>
</comment>
<keyword evidence="7 13" id="KW-0001">2Fe-2S</keyword>
<dbReference type="EC" id="2.8.1.6" evidence="3 13"/>
<dbReference type="PANTHER" id="PTHR22976">
    <property type="entry name" value="BIOTIN SYNTHASE"/>
    <property type="match status" value="1"/>
</dbReference>
<keyword evidence="17" id="KW-1185">Reference proteome</keyword>
<evidence type="ECO:0000313" key="16">
    <source>
        <dbReference type="EMBL" id="QGY39932.1"/>
    </source>
</evidence>
<comment type="function">
    <text evidence="13">Catalyzes the conversion of dethiobiotin (DTB) to biotin by the insertion of a sulfur atom into dethiobiotin via a radical-based mechanism.</text>
</comment>
<feature type="binding site" evidence="13 14">
    <location>
        <position position="64"/>
    </location>
    <ligand>
        <name>[4Fe-4S] cluster</name>
        <dbReference type="ChEBI" id="CHEBI:49883"/>
        <note>4Fe-4S-S-AdoMet</note>
    </ligand>
</feature>
<dbReference type="GO" id="GO:0009102">
    <property type="term" value="P:biotin biosynthetic process"/>
    <property type="evidence" value="ECO:0007669"/>
    <property type="project" value="UniProtKB-UniRule"/>
</dbReference>
<dbReference type="InterPro" id="IPR007197">
    <property type="entry name" value="rSAM"/>
</dbReference>
<dbReference type="GO" id="GO:0004076">
    <property type="term" value="F:biotin synthase activity"/>
    <property type="evidence" value="ECO:0007669"/>
    <property type="project" value="UniProtKB-UniRule"/>
</dbReference>
<dbReference type="InterPro" id="IPR058240">
    <property type="entry name" value="rSAM_sf"/>
</dbReference>
<dbReference type="InterPro" id="IPR024177">
    <property type="entry name" value="Biotin_synthase"/>
</dbReference>
<evidence type="ECO:0000256" key="8">
    <source>
        <dbReference type="ARBA" id="ARBA00022723"/>
    </source>
</evidence>
<keyword evidence="8 13" id="KW-0479">Metal-binding</keyword>
<comment type="subunit">
    <text evidence="13">Homodimer.</text>
</comment>
<dbReference type="SFLD" id="SFLDG01060">
    <property type="entry name" value="BATS_domain_containing"/>
    <property type="match status" value="1"/>
</dbReference>
<dbReference type="SFLD" id="SFLDG01278">
    <property type="entry name" value="biotin_synthase_like"/>
    <property type="match status" value="1"/>
</dbReference>
<keyword evidence="11 13" id="KW-0411">Iron-sulfur</keyword>
<evidence type="ECO:0000256" key="1">
    <source>
        <dbReference type="ARBA" id="ARBA00004942"/>
    </source>
</evidence>
<evidence type="ECO:0000259" key="15">
    <source>
        <dbReference type="PROSITE" id="PS51918"/>
    </source>
</evidence>
<dbReference type="SFLD" id="SFLDS00029">
    <property type="entry name" value="Radical_SAM"/>
    <property type="match status" value="1"/>
</dbReference>
<keyword evidence="5 13" id="KW-0808">Transferase</keyword>
<dbReference type="Proteomes" id="UP000428328">
    <property type="component" value="Chromosome"/>
</dbReference>
<protein>
    <recommendedName>
        <fullName evidence="3 13">Biotin synthase</fullName>
        <ecNumber evidence="3 13">2.8.1.6</ecNumber>
    </recommendedName>
</protein>
<feature type="domain" description="Radical SAM core" evidence="15">
    <location>
        <begin position="46"/>
        <end position="274"/>
    </location>
</feature>
<dbReference type="KEGG" id="psel:GM415_07265"/>
<dbReference type="SMART" id="SM00876">
    <property type="entry name" value="BATS"/>
    <property type="match status" value="1"/>
</dbReference>
<name>A0A6I6JI13_9BACT</name>
<dbReference type="RefSeq" id="WP_158947156.1">
    <property type="nucleotide sequence ID" value="NZ_CP046400.1"/>
</dbReference>
<accession>A0A6I6JI13</accession>
<dbReference type="EMBL" id="CP046400">
    <property type="protein sequence ID" value="QGY39932.1"/>
    <property type="molecule type" value="Genomic_DNA"/>
</dbReference>
<evidence type="ECO:0000256" key="14">
    <source>
        <dbReference type="PIRSR" id="PIRSR001619-1"/>
    </source>
</evidence>
<keyword evidence="9 13" id="KW-0093">Biotin biosynthesis</keyword>
<evidence type="ECO:0000256" key="9">
    <source>
        <dbReference type="ARBA" id="ARBA00022756"/>
    </source>
</evidence>
<evidence type="ECO:0000256" key="2">
    <source>
        <dbReference type="ARBA" id="ARBA00010765"/>
    </source>
</evidence>
<dbReference type="SMART" id="SM00729">
    <property type="entry name" value="Elp3"/>
    <property type="match status" value="1"/>
</dbReference>
<dbReference type="Pfam" id="PF06968">
    <property type="entry name" value="BATS"/>
    <property type="match status" value="1"/>
</dbReference>
<reference evidence="16 17" key="1">
    <citation type="submission" date="2019-11" db="EMBL/GenBank/DDBJ databases">
        <authorList>
            <person name="Zheng R.K."/>
            <person name="Sun C.M."/>
        </authorList>
    </citation>
    <scope>NUCLEOTIDE SEQUENCE [LARGE SCALE GENOMIC DNA]</scope>
    <source>
        <strain evidence="16 17">SRB007</strain>
    </source>
</reference>
<comment type="cofactor">
    <cofactor evidence="14">
        <name>[2Fe-2S] cluster</name>
        <dbReference type="ChEBI" id="CHEBI:190135"/>
    </cofactor>
    <text evidence="14">Binds 1 [2Fe-2S] cluster. The cluster is coordinated with 3 cysteines and 1 arginine.</text>
</comment>
<evidence type="ECO:0000256" key="4">
    <source>
        <dbReference type="ARBA" id="ARBA00022485"/>
    </source>
</evidence>
<sequence length="326" mass="34401">MSLDVISRKVLDGAAPSDSDIRYLIGLPDERLGELLRAAHAIRTAHFGNRIGLCAIINAKSGTCSEDCAFCAQSGHHRAESPEYPLLSPEEIAAAGEAARRNGASRFGIVASGKLVSSADLAGFTDAVRRLAALGVKPDLSPGILDCSQLKALKVAGLAGYHHNLETSASFFPNICTTHSYDEDVRAVRAGLEAGLYVCSGGIFGVGESWDDRVELALLLRDLGVPSVPMNFLIRMVGTPLENQEVLTSGEALKIVALYRFLLPDRALRICGGRLTVFGAAGKKALLTAGASGLMIGDYLTTRGGDPEGDLREIEEAGLVPETIKA</sequence>
<keyword evidence="6 13" id="KW-0949">S-adenosyl-L-methionine</keyword>
<dbReference type="InterPro" id="IPR002684">
    <property type="entry name" value="Biotin_synth/BioAB"/>
</dbReference>
<dbReference type="InterPro" id="IPR013785">
    <property type="entry name" value="Aldolase_TIM"/>
</dbReference>
<proteinExistence type="inferred from homology"/>
<dbReference type="GO" id="GO:0051537">
    <property type="term" value="F:2 iron, 2 sulfur cluster binding"/>
    <property type="evidence" value="ECO:0007669"/>
    <property type="project" value="UniProtKB-KW"/>
</dbReference>
<evidence type="ECO:0000256" key="7">
    <source>
        <dbReference type="ARBA" id="ARBA00022714"/>
    </source>
</evidence>
<dbReference type="InterPro" id="IPR010722">
    <property type="entry name" value="BATS_dom"/>
</dbReference>
<dbReference type="Pfam" id="PF04055">
    <property type="entry name" value="Radical_SAM"/>
    <property type="match status" value="1"/>
</dbReference>
<evidence type="ECO:0000256" key="5">
    <source>
        <dbReference type="ARBA" id="ARBA00022679"/>
    </source>
</evidence>
<comment type="cofactor">
    <cofactor evidence="13">
        <name>[2Fe-2S] cluster</name>
        <dbReference type="ChEBI" id="CHEBI:190135"/>
    </cofactor>
    <text evidence="13">Binds 1 [2Fe-2S] cluster. The cluster is coordinated with 3 cysteines and 1 arginine.</text>
</comment>
<dbReference type="InterPro" id="IPR006638">
    <property type="entry name" value="Elp3/MiaA/NifB-like_rSAM"/>
</dbReference>
<evidence type="ECO:0000256" key="10">
    <source>
        <dbReference type="ARBA" id="ARBA00023004"/>
    </source>
</evidence>
<dbReference type="GO" id="GO:0005506">
    <property type="term" value="F:iron ion binding"/>
    <property type="evidence" value="ECO:0007669"/>
    <property type="project" value="UniProtKB-UniRule"/>
</dbReference>
<dbReference type="PANTHER" id="PTHR22976:SF2">
    <property type="entry name" value="BIOTIN SYNTHASE, MITOCHONDRIAL"/>
    <property type="match status" value="1"/>
</dbReference>
<comment type="similarity">
    <text evidence="2 13">Belongs to the radical SAM superfamily. Biotin synthase family.</text>
</comment>
<organism evidence="16 17">
    <name type="scientific">Pseudodesulfovibrio cashew</name>
    <dbReference type="NCBI Taxonomy" id="2678688"/>
    <lineage>
        <taxon>Bacteria</taxon>
        <taxon>Pseudomonadati</taxon>
        <taxon>Thermodesulfobacteriota</taxon>
        <taxon>Desulfovibrionia</taxon>
        <taxon>Desulfovibrionales</taxon>
        <taxon>Desulfovibrionaceae</taxon>
    </lineage>
</organism>
<keyword evidence="4 13" id="KW-0004">4Fe-4S</keyword>
<evidence type="ECO:0000256" key="6">
    <source>
        <dbReference type="ARBA" id="ARBA00022691"/>
    </source>
</evidence>
<gene>
    <name evidence="13 16" type="primary">bioB</name>
    <name evidence="16" type="ORF">GM415_07265</name>
</gene>
<feature type="binding site" evidence="13 14">
    <location>
        <position position="68"/>
    </location>
    <ligand>
        <name>[4Fe-4S] cluster</name>
        <dbReference type="ChEBI" id="CHEBI:49883"/>
        <note>4Fe-4S-S-AdoMet</note>
    </ligand>
</feature>
<feature type="binding site" evidence="13 14">
    <location>
        <position position="269"/>
    </location>
    <ligand>
        <name>[2Fe-2S] cluster</name>
        <dbReference type="ChEBI" id="CHEBI:190135"/>
    </ligand>
</feature>
<evidence type="ECO:0000256" key="12">
    <source>
        <dbReference type="ARBA" id="ARBA00051157"/>
    </source>
</evidence>
<evidence type="ECO:0000256" key="11">
    <source>
        <dbReference type="ARBA" id="ARBA00023014"/>
    </source>
</evidence>
<comment type="catalytic activity">
    <reaction evidence="12 13">
        <text>(4R,5S)-dethiobiotin + (sulfur carrier)-SH + 2 reduced [2Fe-2S]-[ferredoxin] + 2 S-adenosyl-L-methionine = (sulfur carrier)-H + biotin + 2 5'-deoxyadenosine + 2 L-methionine + 2 oxidized [2Fe-2S]-[ferredoxin]</text>
        <dbReference type="Rhea" id="RHEA:22060"/>
        <dbReference type="Rhea" id="RHEA-COMP:10000"/>
        <dbReference type="Rhea" id="RHEA-COMP:10001"/>
        <dbReference type="Rhea" id="RHEA-COMP:14737"/>
        <dbReference type="Rhea" id="RHEA-COMP:14739"/>
        <dbReference type="ChEBI" id="CHEBI:17319"/>
        <dbReference type="ChEBI" id="CHEBI:29917"/>
        <dbReference type="ChEBI" id="CHEBI:33737"/>
        <dbReference type="ChEBI" id="CHEBI:33738"/>
        <dbReference type="ChEBI" id="CHEBI:57586"/>
        <dbReference type="ChEBI" id="CHEBI:57844"/>
        <dbReference type="ChEBI" id="CHEBI:59789"/>
        <dbReference type="ChEBI" id="CHEBI:64428"/>
        <dbReference type="ChEBI" id="CHEBI:149473"/>
        <dbReference type="EC" id="2.8.1.6"/>
    </reaction>
</comment>
<dbReference type="GO" id="GO:0051539">
    <property type="term" value="F:4 iron, 4 sulfur cluster binding"/>
    <property type="evidence" value="ECO:0007669"/>
    <property type="project" value="UniProtKB-KW"/>
</dbReference>
<dbReference type="SUPFAM" id="SSF102114">
    <property type="entry name" value="Radical SAM enzymes"/>
    <property type="match status" value="1"/>
</dbReference>
<evidence type="ECO:0000313" key="17">
    <source>
        <dbReference type="Proteomes" id="UP000428328"/>
    </source>
</evidence>